<evidence type="ECO:0000256" key="7">
    <source>
        <dbReference type="ARBA" id="ARBA00023242"/>
    </source>
</evidence>
<evidence type="ECO:0000256" key="4">
    <source>
        <dbReference type="ARBA" id="ARBA00023015"/>
    </source>
</evidence>
<dbReference type="PROSITE" id="PS50118">
    <property type="entry name" value="HMG_BOX_2"/>
    <property type="match status" value="1"/>
</dbReference>
<dbReference type="InterPro" id="IPR001025">
    <property type="entry name" value="BAH_dom"/>
</dbReference>
<evidence type="ECO:0000259" key="14">
    <source>
        <dbReference type="PROSITE" id="PS51038"/>
    </source>
</evidence>
<dbReference type="SMART" id="SM00398">
    <property type="entry name" value="HMG"/>
    <property type="match status" value="1"/>
</dbReference>
<keyword evidence="7 9" id="KW-0539">Nucleus</keyword>
<feature type="compositionally biased region" description="Low complexity" evidence="11">
    <location>
        <begin position="173"/>
        <end position="185"/>
    </location>
</feature>
<dbReference type="Gene3D" id="1.20.920.10">
    <property type="entry name" value="Bromodomain-like"/>
    <property type="match status" value="6"/>
</dbReference>
<dbReference type="Pfam" id="PF01426">
    <property type="entry name" value="BAH"/>
    <property type="match status" value="2"/>
</dbReference>
<dbReference type="EnsemblMetazoa" id="XM_050657977.1">
    <property type="protein sequence ID" value="XP_050513934.1"/>
    <property type="gene ID" value="LOC114341323"/>
</dbReference>
<evidence type="ECO:0000256" key="6">
    <source>
        <dbReference type="ARBA" id="ARBA00023163"/>
    </source>
</evidence>
<dbReference type="PROSITE" id="PS50014">
    <property type="entry name" value="BROMODOMAIN_2"/>
    <property type="match status" value="5"/>
</dbReference>
<feature type="region of interest" description="Disordered" evidence="11">
    <location>
        <begin position="1069"/>
        <end position="1171"/>
    </location>
</feature>
<dbReference type="CDD" id="cd05520">
    <property type="entry name" value="Bromo_polybromo_III"/>
    <property type="match status" value="1"/>
</dbReference>
<dbReference type="PANTHER" id="PTHR16062:SF19">
    <property type="entry name" value="PROTEIN POLYBROMO-1"/>
    <property type="match status" value="1"/>
</dbReference>
<sequence length="1939" mass="222078">MSKRRRAGSLPKYTEEDSLDSLEASTSSGPTAQKRRKLSDPMEICNQLVEILRTHKKDDGTLLSESFIRMPKRRQEPKYYDVVKNPIDLQKIHQKLKMDEYEDIDDLQSDLELMVNNAKSYYKRNTQEFKDAVEILDLFITSKNKLREDEPQPSRRSTQVSNNRSTPNNKSITNNKPTPVTNNKKSQIKHSSPVPQSIAKRSITRAETRNNVNHDDSSSEKTKDDDNPYEELLNAVLEARDENNKLLHPAFQLLPSRKKYPDYYEVVEQPVDLKTVSAKVQANRYRFLIEMERDLLLMCKNACLYNEPKSNIYNQAKTLRKFAQTKRIEIDQRRGTMPVLATPANKINSSPASNVKNSGTRNSLNSTRNSLNSSNNKSTPNSARPLRSPVVTKSSPLLNSSRTSLNSSRHTPVSVRDRLSSTGSVNRNSISSVNKNVSVRLQRLSTGLSPLSNVGVGGPKHKKFTGRRIASVSVKEELPEADPEDPEAEIDMNNPHWKLFETVRTATGTNGMPMSDPFWKLPSRKFYPDYYREIKNPMSLSQIRQKLVKKGYGTLSEVAGDLTIIFENAKKYNIPASKLYKDAVRLQKLMQTKVQELLDVDQVTTHRVTNKNRKLFTENETVARRKPGPKPRNLLCGSTPQRGRPPKDANFLKKKLHTLAKFMLDYTTEDGRKPMLAFIEKPSKKLYPEYYEVIAEPIDFLEIESKIKSEQYAGVSDLVNDFKLMFSNCRQFNEENSPIYDDANDLEKYLLKKVAQFKPVHVTPEKPKRERIVLKPYKPRRILSPLEKTLKTFFEAIRYYRDPKDARQISQAFMKLPSKNEYPDYYEVITNPMDMEKISHKIRLNEYESLNELFADFVLLFDNACKFNEPDSQIYKDALVLQRFLFQTKLQLTEDENTVPDVEAAIQDIFLNLFTNVYNYQDDDGRCYSDSMADLPEHDEVDGKKIRGISLDLIKRRLDKGKYKRLDVFQDDFFACMERARYISRTDSQVFEDSIDLQLFFIQQRDELCKNGELLASPALLYTEEDAKSFIDEIRTEKAIKESIDDDTETRCSEDSILKEIHVNEGISNNKEEAVRNENVERKKSPSPKKETNDKEEDSDGEDESSNKNSDKLNNGQKMNSDDESVSKEPIENCKSEESDNNIEGTNGDKDTGSEKSSEKSSKRTFSRKVSVNSDMSLDECVTDIQNQSTEELNGGCEKDESASFKGRTFLVGDFVYVEAKEKGCEPHILCIERLWENNGQKMLYGNYYFRPAETYHVTTRKFLEREVFKSDSYVAVPLEEVIGRCCVVNVKHYFTMRPEGYDPIDVYVCESRYRTRTRLFKKIKVYPDNPTIKLVPREVPLQPKRVMSVFRERIEKHKDELQELQELEQLLEKEKPNIVAEHNMEIDDGNTYYEQFNTVCSGVIKTGDYVYVVADGGKQIISQIDSIWETKDGKCYFRGPWFLSPADIPHNPTRLFYKQEVFLSSLEDASPIVSIIGKCHVLELTDWVVYRVTEIAEPDVYICASMYDEINKQLRKLPPGGLKKYTHNPIVTEDEIYFFTRVLHPPKEASPQLTKMNDMDITMEDSLDGGPPSVGSGEIPAVISHTPVSTPVSTPVPTSKKKTNKNKVVTGYILYSREVRKQVVQNNPESTFGDISRIVGSEWKSLPTSEKQQWEEKASKLNEETKALSVLEQDQCGSPAVPVVPPPPPIDQVFECMWDTCDYQFEEVSDLIEHCVKDKESQGHVQAFYQENNLTEFNCYWRNCARNKKNVPPFPNITRLIRHVRDMHINKGNGRSVPPENRSKNFVGNRVMPVLTPAVSTTAEILAAASNTFNTTSGSVSASVTAFHASVSSVLSPIAQKPQEPMFVAVPPRPQRVLHSEAYIKYIEGLQAENKHVTPWERTLQAAQENTPEPDMEKLKNVTAWLGRKADQHDNVVAALWTLRNQLLKDTLSLHKTL</sequence>
<evidence type="ECO:0000256" key="8">
    <source>
        <dbReference type="PROSITE-ProRule" id="PRU00035"/>
    </source>
</evidence>
<feature type="domain" description="Bromo" evidence="12">
    <location>
        <begin position="670"/>
        <end position="740"/>
    </location>
</feature>
<protein>
    <recommendedName>
        <fullName evidence="17">Protein polybromo-1</fullName>
    </recommendedName>
</protein>
<accession>A0ABM5KUS0</accession>
<feature type="compositionally biased region" description="Polar residues" evidence="11">
    <location>
        <begin position="154"/>
        <end position="172"/>
    </location>
</feature>
<evidence type="ECO:0000313" key="15">
    <source>
        <dbReference type="EnsemblMetazoa" id="XP_050513934.1"/>
    </source>
</evidence>
<dbReference type="PANTHER" id="PTHR16062">
    <property type="entry name" value="SWI/SNF-RELATED"/>
    <property type="match status" value="1"/>
</dbReference>
<dbReference type="Pfam" id="PF00505">
    <property type="entry name" value="HMG_box"/>
    <property type="match status" value="1"/>
</dbReference>
<dbReference type="PROSITE" id="PS51038">
    <property type="entry name" value="BAH"/>
    <property type="match status" value="2"/>
</dbReference>
<feature type="region of interest" description="Disordered" evidence="11">
    <location>
        <begin position="622"/>
        <end position="648"/>
    </location>
</feature>
<dbReference type="Gene3D" id="3.30.160.60">
    <property type="entry name" value="Classic Zinc Finger"/>
    <property type="match status" value="1"/>
</dbReference>
<feature type="compositionally biased region" description="Basic and acidic residues" evidence="11">
    <location>
        <begin position="1125"/>
        <end position="1138"/>
    </location>
</feature>
<evidence type="ECO:0000256" key="1">
    <source>
        <dbReference type="ARBA" id="ARBA00004123"/>
    </source>
</evidence>
<feature type="region of interest" description="Disordered" evidence="11">
    <location>
        <begin position="146"/>
        <end position="228"/>
    </location>
</feature>
<evidence type="ECO:0000259" key="13">
    <source>
        <dbReference type="PROSITE" id="PS50118"/>
    </source>
</evidence>
<evidence type="ECO:0000256" key="5">
    <source>
        <dbReference type="ARBA" id="ARBA00023117"/>
    </source>
</evidence>
<name>A0ABM5KUS0_DIAVI</name>
<feature type="compositionally biased region" description="Polar residues" evidence="11">
    <location>
        <begin position="345"/>
        <end position="356"/>
    </location>
</feature>
<keyword evidence="16" id="KW-1185">Reference proteome</keyword>
<dbReference type="SUPFAM" id="SSF47095">
    <property type="entry name" value="HMG-box"/>
    <property type="match status" value="1"/>
</dbReference>
<dbReference type="InterPro" id="IPR036910">
    <property type="entry name" value="HMG_box_dom_sf"/>
</dbReference>
<dbReference type="GeneID" id="114341323"/>
<dbReference type="Gene3D" id="2.30.30.490">
    <property type="match status" value="2"/>
</dbReference>
<feature type="compositionally biased region" description="Low complexity" evidence="11">
    <location>
        <begin position="394"/>
        <end position="409"/>
    </location>
</feature>
<keyword evidence="3" id="KW-0156">Chromatin regulator</keyword>
<feature type="region of interest" description="Disordered" evidence="11">
    <location>
        <begin position="333"/>
        <end position="429"/>
    </location>
</feature>
<dbReference type="SUPFAM" id="SSF47370">
    <property type="entry name" value="Bromodomain"/>
    <property type="match status" value="6"/>
</dbReference>
<dbReference type="InterPro" id="IPR009071">
    <property type="entry name" value="HMG_box_dom"/>
</dbReference>
<keyword evidence="5 8" id="KW-0103">Bromodomain</keyword>
<dbReference type="SMART" id="SM00297">
    <property type="entry name" value="BROMO"/>
    <property type="match status" value="6"/>
</dbReference>
<feature type="domain" description="BAH" evidence="14">
    <location>
        <begin position="1403"/>
        <end position="1519"/>
    </location>
</feature>
<feature type="compositionally biased region" description="Low complexity" evidence="11">
    <location>
        <begin position="357"/>
        <end position="382"/>
    </location>
</feature>
<keyword evidence="2" id="KW-0677">Repeat</keyword>
<dbReference type="PRINTS" id="PR00503">
    <property type="entry name" value="BROMODOMAIN"/>
</dbReference>
<feature type="domain" description="Bromo" evidence="12">
    <location>
        <begin position="59"/>
        <end position="129"/>
    </location>
</feature>
<dbReference type="CDD" id="cd05526">
    <property type="entry name" value="Bromo_polybromo_VI"/>
    <property type="match status" value="1"/>
</dbReference>
<dbReference type="Pfam" id="PF00439">
    <property type="entry name" value="Bromodomain"/>
    <property type="match status" value="5"/>
</dbReference>
<feature type="compositionally biased region" description="Basic and acidic residues" evidence="11">
    <location>
        <begin position="204"/>
        <end position="226"/>
    </location>
</feature>
<evidence type="ECO:0000256" key="2">
    <source>
        <dbReference type="ARBA" id="ARBA00022737"/>
    </source>
</evidence>
<dbReference type="InterPro" id="IPR036427">
    <property type="entry name" value="Bromodomain-like_sf"/>
</dbReference>
<feature type="compositionally biased region" description="Basic and acidic residues" evidence="11">
    <location>
        <begin position="1070"/>
        <end position="1093"/>
    </location>
</feature>
<feature type="region of interest" description="Disordered" evidence="11">
    <location>
        <begin position="1"/>
        <end position="39"/>
    </location>
</feature>
<keyword evidence="6" id="KW-0804">Transcription</keyword>
<feature type="coiled-coil region" evidence="10">
    <location>
        <begin position="1348"/>
        <end position="1382"/>
    </location>
</feature>
<keyword evidence="9" id="KW-0238">DNA-binding</keyword>
<feature type="domain" description="Bromo" evidence="12">
    <location>
        <begin position="510"/>
        <end position="580"/>
    </location>
</feature>
<feature type="domain" description="HMG box" evidence="13">
    <location>
        <begin position="1606"/>
        <end position="1665"/>
    </location>
</feature>
<dbReference type="InterPro" id="IPR043151">
    <property type="entry name" value="BAH_sf"/>
</dbReference>
<dbReference type="InterPro" id="IPR001487">
    <property type="entry name" value="Bromodomain"/>
</dbReference>
<feature type="compositionally biased region" description="Acidic residues" evidence="11">
    <location>
        <begin position="1094"/>
        <end position="1104"/>
    </location>
</feature>
<evidence type="ECO:0000256" key="9">
    <source>
        <dbReference type="PROSITE-ProRule" id="PRU00267"/>
    </source>
</evidence>
<evidence type="ECO:0000259" key="12">
    <source>
        <dbReference type="PROSITE" id="PS50014"/>
    </source>
</evidence>
<evidence type="ECO:0000256" key="3">
    <source>
        <dbReference type="ARBA" id="ARBA00022853"/>
    </source>
</evidence>
<proteinExistence type="predicted"/>
<evidence type="ECO:0000256" key="11">
    <source>
        <dbReference type="SAM" id="MobiDB-lite"/>
    </source>
</evidence>
<keyword evidence="10" id="KW-0175">Coiled coil</keyword>
<dbReference type="RefSeq" id="XP_050513934.1">
    <property type="nucleotide sequence ID" value="XM_050657977.1"/>
</dbReference>
<feature type="domain" description="BAH" evidence="14">
    <location>
        <begin position="1208"/>
        <end position="1325"/>
    </location>
</feature>
<dbReference type="PROSITE" id="PS00633">
    <property type="entry name" value="BROMODOMAIN_1"/>
    <property type="match status" value="2"/>
</dbReference>
<reference evidence="15" key="1">
    <citation type="submission" date="2025-05" db="UniProtKB">
        <authorList>
            <consortium name="EnsemblMetazoa"/>
        </authorList>
    </citation>
    <scope>IDENTIFICATION</scope>
</reference>
<feature type="DNA-binding region" description="HMG box" evidence="9">
    <location>
        <begin position="1606"/>
        <end position="1665"/>
    </location>
</feature>
<organism evidence="15 16">
    <name type="scientific">Diabrotica virgifera virgifera</name>
    <name type="common">western corn rootworm</name>
    <dbReference type="NCBI Taxonomy" id="50390"/>
    <lineage>
        <taxon>Eukaryota</taxon>
        <taxon>Metazoa</taxon>
        <taxon>Ecdysozoa</taxon>
        <taxon>Arthropoda</taxon>
        <taxon>Hexapoda</taxon>
        <taxon>Insecta</taxon>
        <taxon>Pterygota</taxon>
        <taxon>Neoptera</taxon>
        <taxon>Endopterygota</taxon>
        <taxon>Coleoptera</taxon>
        <taxon>Polyphaga</taxon>
        <taxon>Cucujiformia</taxon>
        <taxon>Chrysomeloidea</taxon>
        <taxon>Chrysomelidae</taxon>
        <taxon>Galerucinae</taxon>
        <taxon>Diabroticina</taxon>
        <taxon>Diabroticites</taxon>
        <taxon>Diabrotica</taxon>
    </lineage>
</organism>
<dbReference type="SMART" id="SM00439">
    <property type="entry name" value="BAH"/>
    <property type="match status" value="2"/>
</dbReference>
<dbReference type="InterPro" id="IPR037382">
    <property type="entry name" value="Rsc/polybromo"/>
</dbReference>
<dbReference type="CDD" id="cd04717">
    <property type="entry name" value="BAH_polybromo"/>
    <property type="match status" value="2"/>
</dbReference>
<dbReference type="Proteomes" id="UP001652700">
    <property type="component" value="Unplaced"/>
</dbReference>
<comment type="subcellular location">
    <subcellularLocation>
        <location evidence="1">Nucleus</location>
    </subcellularLocation>
</comment>
<feature type="domain" description="Bromo" evidence="12">
    <location>
        <begin position="243"/>
        <end position="313"/>
    </location>
</feature>
<evidence type="ECO:0008006" key="17">
    <source>
        <dbReference type="Google" id="ProtNLM"/>
    </source>
</evidence>
<evidence type="ECO:0000256" key="10">
    <source>
        <dbReference type="SAM" id="Coils"/>
    </source>
</evidence>
<keyword evidence="4" id="KW-0805">Transcription regulation</keyword>
<evidence type="ECO:0000313" key="16">
    <source>
        <dbReference type="Proteomes" id="UP001652700"/>
    </source>
</evidence>
<feature type="compositionally biased region" description="Basic and acidic residues" evidence="11">
    <location>
        <begin position="1147"/>
        <end position="1162"/>
    </location>
</feature>
<feature type="domain" description="Bromo" evidence="12">
    <location>
        <begin position="805"/>
        <end position="875"/>
    </location>
</feature>
<dbReference type="InterPro" id="IPR018359">
    <property type="entry name" value="Bromodomain_CS"/>
</dbReference>